<dbReference type="SMART" id="SM00421">
    <property type="entry name" value="HTH_LUXR"/>
    <property type="match status" value="1"/>
</dbReference>
<dbReference type="OrthoDB" id="561214at2"/>
<evidence type="ECO:0000313" key="6">
    <source>
        <dbReference type="Proteomes" id="UP000186905"/>
    </source>
</evidence>
<name>A0A1Q9G757_9GAMM</name>
<dbReference type="GO" id="GO:0006355">
    <property type="term" value="P:regulation of DNA-templated transcription"/>
    <property type="evidence" value="ECO:0007669"/>
    <property type="project" value="InterPro"/>
</dbReference>
<dbReference type="Gene3D" id="3.40.50.2300">
    <property type="match status" value="1"/>
</dbReference>
<keyword evidence="3" id="KW-0804">Transcription</keyword>
<dbReference type="EMBL" id="MJIL01000099">
    <property type="protein sequence ID" value="OLQ70111.1"/>
    <property type="molecule type" value="Genomic_DNA"/>
</dbReference>
<keyword evidence="6" id="KW-1185">Reference proteome</keyword>
<dbReference type="PROSITE" id="PS00622">
    <property type="entry name" value="HTH_LUXR_1"/>
    <property type="match status" value="1"/>
</dbReference>
<dbReference type="CDD" id="cd06170">
    <property type="entry name" value="LuxR_C_like"/>
    <property type="match status" value="1"/>
</dbReference>
<dbReference type="InterPro" id="IPR036388">
    <property type="entry name" value="WH-like_DNA-bd_sf"/>
</dbReference>
<evidence type="ECO:0000259" key="4">
    <source>
        <dbReference type="PROSITE" id="PS50043"/>
    </source>
</evidence>
<keyword evidence="1" id="KW-0805">Transcription regulation</keyword>
<dbReference type="PRINTS" id="PR00038">
    <property type="entry name" value="HTHLUXR"/>
</dbReference>
<proteinExistence type="predicted"/>
<dbReference type="Gene3D" id="1.10.10.10">
    <property type="entry name" value="Winged helix-like DNA-binding domain superfamily/Winged helix DNA-binding domain"/>
    <property type="match status" value="1"/>
</dbReference>
<dbReference type="Proteomes" id="UP000186905">
    <property type="component" value="Unassembled WGS sequence"/>
</dbReference>
<dbReference type="PANTHER" id="PTHR44688">
    <property type="entry name" value="DNA-BINDING TRANSCRIPTIONAL ACTIVATOR DEVR_DOSR"/>
    <property type="match status" value="1"/>
</dbReference>
<accession>A0A1Q9G757</accession>
<dbReference type="AlphaFoldDB" id="A0A1Q9G757"/>
<dbReference type="Pfam" id="PF21155">
    <property type="entry name" value="VpsT-like_REC"/>
    <property type="match status" value="1"/>
</dbReference>
<feature type="domain" description="HTH luxR-type" evidence="4">
    <location>
        <begin position="149"/>
        <end position="214"/>
    </location>
</feature>
<dbReference type="SUPFAM" id="SSF46894">
    <property type="entry name" value="C-terminal effector domain of the bipartite response regulators"/>
    <property type="match status" value="1"/>
</dbReference>
<reference evidence="5 6" key="1">
    <citation type="submission" date="2016-09" db="EMBL/GenBank/DDBJ databases">
        <title>Photobacterium proteolyticum sp. nov. a protease producing bacterium isolated from ocean sediments of Laizhou Bay.</title>
        <authorList>
            <person name="Li Y."/>
        </authorList>
    </citation>
    <scope>NUCLEOTIDE SEQUENCE [LARGE SCALE GENOMIC DNA]</scope>
    <source>
        <strain evidence="5 6">13-12</strain>
    </source>
</reference>
<dbReference type="FunFam" id="1.10.10.10:FF:000153">
    <property type="entry name" value="LuxR family transcriptional regulator"/>
    <property type="match status" value="1"/>
</dbReference>
<dbReference type="PANTHER" id="PTHR44688:SF16">
    <property type="entry name" value="DNA-BINDING TRANSCRIPTIONAL ACTIVATOR DEVR_DOSR"/>
    <property type="match status" value="1"/>
</dbReference>
<organism evidence="5 6">
    <name type="scientific">Photobacterium proteolyticum</name>
    <dbReference type="NCBI Taxonomy" id="1903952"/>
    <lineage>
        <taxon>Bacteria</taxon>
        <taxon>Pseudomonadati</taxon>
        <taxon>Pseudomonadota</taxon>
        <taxon>Gammaproteobacteria</taxon>
        <taxon>Vibrionales</taxon>
        <taxon>Vibrionaceae</taxon>
        <taxon>Photobacterium</taxon>
    </lineage>
</organism>
<gene>
    <name evidence="5" type="ORF">BIT28_11315</name>
</gene>
<evidence type="ECO:0000256" key="3">
    <source>
        <dbReference type="ARBA" id="ARBA00023163"/>
    </source>
</evidence>
<dbReference type="InterPro" id="IPR000792">
    <property type="entry name" value="Tscrpt_reg_LuxR_C"/>
</dbReference>
<dbReference type="GO" id="GO:0003677">
    <property type="term" value="F:DNA binding"/>
    <property type="evidence" value="ECO:0007669"/>
    <property type="project" value="UniProtKB-KW"/>
</dbReference>
<evidence type="ECO:0000313" key="5">
    <source>
        <dbReference type="EMBL" id="OLQ70111.1"/>
    </source>
</evidence>
<comment type="caution">
    <text evidence="5">The sequence shown here is derived from an EMBL/GenBank/DDBJ whole genome shotgun (WGS) entry which is preliminary data.</text>
</comment>
<dbReference type="STRING" id="1903952.BIT28_11315"/>
<dbReference type="RefSeq" id="WP_075768111.1">
    <property type="nucleotide sequence ID" value="NZ_MJIL01000099.1"/>
</dbReference>
<dbReference type="PROSITE" id="PS50043">
    <property type="entry name" value="HTH_LUXR_2"/>
    <property type="match status" value="1"/>
</dbReference>
<dbReference type="Pfam" id="PF00196">
    <property type="entry name" value="GerE"/>
    <property type="match status" value="1"/>
</dbReference>
<evidence type="ECO:0000256" key="2">
    <source>
        <dbReference type="ARBA" id="ARBA00023125"/>
    </source>
</evidence>
<keyword evidence="2" id="KW-0238">DNA-binding</keyword>
<sequence length="220" mass="24711">MACDKYNNLIFICDSSLQSSLFRDFLEKSLGIPIQIATIEGLPGLTLPEKSSVLVIIDNTHINEESLDLYIKFLIEKSISGSEVLINSPNNVAANLIAKWPNMVGVFFAGDDMNVVAKGMKKVLEGELWLSRKLTNELITSYRNKDAIVAKSTANLTTREKEIMQLLVLGASNIQIAETLFVSENTVKTHLYNVFKKINVKNRMQAFMWAKNNHYNDLPL</sequence>
<dbReference type="InterPro" id="IPR049151">
    <property type="entry name" value="CsgD-like_REC"/>
</dbReference>
<evidence type="ECO:0000256" key="1">
    <source>
        <dbReference type="ARBA" id="ARBA00023015"/>
    </source>
</evidence>
<dbReference type="InterPro" id="IPR016032">
    <property type="entry name" value="Sig_transdc_resp-reg_C-effctor"/>
</dbReference>
<protein>
    <recommendedName>
        <fullName evidence="4">HTH luxR-type domain-containing protein</fullName>
    </recommendedName>
</protein>